<proteinExistence type="inferred from homology"/>
<evidence type="ECO:0000313" key="14">
    <source>
        <dbReference type="Proteomes" id="UP001600064"/>
    </source>
</evidence>
<sequence length="563" mass="60563">MGFEPEELAPDATPVVVVAAAGDGRGNEFAGPWRPLYRHPCAFGPDVFADVMANLIKNPNINSSWLFRADILHDEPGPSPAPAPSPSSPPPGASPPGPGGLPPLLAFDGFELRRRVVRRLIPRNTLRDKPLDQTCLIYAGLPPAAGPDPAPGDARSLVVYLPHVASPDEMPFYHPAVRGIAFLHEWDAAGSRGSISLSYLFFDPGEPEERGAPAKDDGGGSATTRLARTALRLLEVVHKHGAGRLAGYQKRVHHDRLIPQARVQDTYMRLKHRYARELIQGWAEVTDPQKHVFEDLCIAAFLMELWADMYGVRAGADPDAAAASFPGFVDIGCGNGLLVYILNQEGFRGWGFDARSRKSWANYSTKVRVPGSGNEDEQDSLRELVLVPPPVLEAAAAAAAQEGAAASLPAHRIHDGRFPKGTFVISNHADELTPWTPILAALSGCPFIAIPCCSHNLAGAKFRAPAPPRDSSGNHKDKGKKGKADSAYASLVAWLGDIARDCGWEVEHEMLRIPSTRNAAILGRRQTAELVDIASVVARYGGAEGYLASAIKLVASTPREDEH</sequence>
<comment type="subcellular location">
    <subcellularLocation>
        <location evidence="1 11">Cytoplasm</location>
    </subcellularLocation>
</comment>
<keyword evidence="8 11" id="KW-0949">S-adenosyl-L-methionine</keyword>
<evidence type="ECO:0000256" key="7">
    <source>
        <dbReference type="ARBA" id="ARBA00022679"/>
    </source>
</evidence>
<keyword evidence="5 11" id="KW-0963">Cytoplasm</keyword>
<reference evidence="13 14" key="1">
    <citation type="journal article" date="2024" name="Commun. Biol.">
        <title>Comparative genomic analysis of thermophilic fungi reveals convergent evolutionary adaptations and gene losses.</title>
        <authorList>
            <person name="Steindorff A.S."/>
            <person name="Aguilar-Pontes M.V."/>
            <person name="Robinson A.J."/>
            <person name="Andreopoulos B."/>
            <person name="LaButti K."/>
            <person name="Kuo A."/>
            <person name="Mondo S."/>
            <person name="Riley R."/>
            <person name="Otillar R."/>
            <person name="Haridas S."/>
            <person name="Lipzen A."/>
            <person name="Grimwood J."/>
            <person name="Schmutz J."/>
            <person name="Clum A."/>
            <person name="Reid I.D."/>
            <person name="Moisan M.C."/>
            <person name="Butler G."/>
            <person name="Nguyen T.T.M."/>
            <person name="Dewar K."/>
            <person name="Conant G."/>
            <person name="Drula E."/>
            <person name="Henrissat B."/>
            <person name="Hansel C."/>
            <person name="Singer S."/>
            <person name="Hutchinson M.I."/>
            <person name="de Vries R.P."/>
            <person name="Natvig D.O."/>
            <person name="Powell A.J."/>
            <person name="Tsang A."/>
            <person name="Grigoriev I.V."/>
        </authorList>
    </citation>
    <scope>NUCLEOTIDE SEQUENCE [LARGE SCALE GENOMIC DNA]</scope>
    <source>
        <strain evidence="13 14">ATCC 22073</strain>
    </source>
</reference>
<evidence type="ECO:0000313" key="13">
    <source>
        <dbReference type="EMBL" id="KAL2269435.1"/>
    </source>
</evidence>
<dbReference type="RefSeq" id="XP_070868159.1">
    <property type="nucleotide sequence ID" value="XM_071007798.1"/>
</dbReference>
<protein>
    <recommendedName>
        <fullName evidence="4 11">tRNA (uracil-O(2)-)-methyltransferase</fullName>
        <ecNumber evidence="3 11">2.1.1.211</ecNumber>
    </recommendedName>
</protein>
<feature type="region of interest" description="Disordered" evidence="12">
    <location>
        <begin position="72"/>
        <end position="100"/>
    </location>
</feature>
<accession>A0ABR4DGF8</accession>
<organism evidence="13 14">
    <name type="scientific">Remersonia thermophila</name>
    <dbReference type="NCBI Taxonomy" id="72144"/>
    <lineage>
        <taxon>Eukaryota</taxon>
        <taxon>Fungi</taxon>
        <taxon>Dikarya</taxon>
        <taxon>Ascomycota</taxon>
        <taxon>Pezizomycotina</taxon>
        <taxon>Sordariomycetes</taxon>
        <taxon>Sordariomycetidae</taxon>
        <taxon>Sordariales</taxon>
        <taxon>Sordariales incertae sedis</taxon>
        <taxon>Remersonia</taxon>
    </lineage>
</organism>
<evidence type="ECO:0000256" key="5">
    <source>
        <dbReference type="ARBA" id="ARBA00022490"/>
    </source>
</evidence>
<comment type="caution">
    <text evidence="13">The sequence shown here is derived from an EMBL/GenBank/DDBJ whole genome shotgun (WGS) entry which is preliminary data.</text>
</comment>
<evidence type="ECO:0000256" key="6">
    <source>
        <dbReference type="ARBA" id="ARBA00022603"/>
    </source>
</evidence>
<keyword evidence="9 11" id="KW-0819">tRNA processing</keyword>
<dbReference type="Proteomes" id="UP001600064">
    <property type="component" value="Unassembled WGS sequence"/>
</dbReference>
<evidence type="ECO:0000256" key="1">
    <source>
        <dbReference type="ARBA" id="ARBA00004496"/>
    </source>
</evidence>
<dbReference type="EMBL" id="JAZGUE010000002">
    <property type="protein sequence ID" value="KAL2269435.1"/>
    <property type="molecule type" value="Genomic_DNA"/>
</dbReference>
<comment type="function">
    <text evidence="11">Adenosyl-L-methionine (AdoMet)-dependent tRNA (uracil-O(2)-)-methyltransferase.</text>
</comment>
<dbReference type="PANTHER" id="PTHR21210:SF0">
    <property type="entry name" value="TRNA (URACIL-O(2)-)-METHYLTRANSFERASE-RELATED"/>
    <property type="match status" value="1"/>
</dbReference>
<name>A0ABR4DGF8_9PEZI</name>
<evidence type="ECO:0000256" key="4">
    <source>
        <dbReference type="ARBA" id="ARBA00017788"/>
    </source>
</evidence>
<evidence type="ECO:0000256" key="11">
    <source>
        <dbReference type="RuleBase" id="RU368004"/>
    </source>
</evidence>
<dbReference type="InterPro" id="IPR011671">
    <property type="entry name" value="tRNA_uracil_MeTrfase"/>
</dbReference>
<evidence type="ECO:0000256" key="8">
    <source>
        <dbReference type="ARBA" id="ARBA00022691"/>
    </source>
</evidence>
<evidence type="ECO:0000256" key="3">
    <source>
        <dbReference type="ARBA" id="ARBA00012795"/>
    </source>
</evidence>
<keyword evidence="14" id="KW-1185">Reference proteome</keyword>
<dbReference type="Pfam" id="PF07757">
    <property type="entry name" value="AdoMet_MTase"/>
    <property type="match status" value="1"/>
</dbReference>
<comment type="similarity">
    <text evidence="2 11">Belongs to the TRM44 family.</text>
</comment>
<evidence type="ECO:0000256" key="10">
    <source>
        <dbReference type="ARBA" id="ARBA00047957"/>
    </source>
</evidence>
<evidence type="ECO:0000256" key="9">
    <source>
        <dbReference type="ARBA" id="ARBA00022694"/>
    </source>
</evidence>
<dbReference type="EC" id="2.1.1.211" evidence="3 11"/>
<evidence type="ECO:0000256" key="2">
    <source>
        <dbReference type="ARBA" id="ARBA00009056"/>
    </source>
</evidence>
<comment type="catalytic activity">
    <reaction evidence="10 11">
        <text>uridine(44) in tRNA(Ser) + S-adenosyl-L-methionine = 2'-O-methyluridine(44) in tRNA(Ser) + S-adenosyl-L-homocysteine + H(+)</text>
        <dbReference type="Rhea" id="RHEA:43100"/>
        <dbReference type="Rhea" id="RHEA-COMP:10339"/>
        <dbReference type="Rhea" id="RHEA-COMP:10340"/>
        <dbReference type="ChEBI" id="CHEBI:15378"/>
        <dbReference type="ChEBI" id="CHEBI:57856"/>
        <dbReference type="ChEBI" id="CHEBI:59789"/>
        <dbReference type="ChEBI" id="CHEBI:65315"/>
        <dbReference type="ChEBI" id="CHEBI:74478"/>
        <dbReference type="EC" id="2.1.1.211"/>
    </reaction>
</comment>
<dbReference type="GeneID" id="98122442"/>
<evidence type="ECO:0000256" key="12">
    <source>
        <dbReference type="SAM" id="MobiDB-lite"/>
    </source>
</evidence>
<gene>
    <name evidence="13" type="ORF">VTJ83DRAFT_1619</name>
</gene>
<dbReference type="PANTHER" id="PTHR21210">
    <property type="entry name" value="TRNA (URACIL-O(2)-)-METHYLTRANSFERASE-RELATED"/>
    <property type="match status" value="1"/>
</dbReference>
<feature type="compositionally biased region" description="Pro residues" evidence="12">
    <location>
        <begin position="77"/>
        <end position="100"/>
    </location>
</feature>
<keyword evidence="7 11" id="KW-0808">Transferase</keyword>
<keyword evidence="6 11" id="KW-0489">Methyltransferase</keyword>